<dbReference type="AlphaFoldDB" id="A0A1D8TWV6"/>
<dbReference type="RefSeq" id="WP_070394564.1">
    <property type="nucleotide sequence ID" value="NZ_CP017599.1"/>
</dbReference>
<sequence length="107" mass="12006">MEISELPIGFELLSDEETFLNDLDQQDTMVQGGCGPTPQTPYILCPAPTAVPMPEHPEPFPKCPRPIPQPTPPVFEHPRPIPFPKPKTIPIYRTGPIMMTPPIRMEH</sequence>
<evidence type="ECO:0000313" key="3">
    <source>
        <dbReference type="Proteomes" id="UP000177870"/>
    </source>
</evidence>
<name>A0A1D8TWV6_9CYAN</name>
<evidence type="ECO:0000313" key="2">
    <source>
        <dbReference type="EMBL" id="AOX02140.1"/>
    </source>
</evidence>
<feature type="region of interest" description="Disordered" evidence="1">
    <location>
        <begin position="56"/>
        <end position="95"/>
    </location>
</feature>
<dbReference type="KEGG" id="mpro:BJP34_24275"/>
<protein>
    <submittedName>
        <fullName evidence="2">Uncharacterized protein</fullName>
    </submittedName>
</protein>
<evidence type="ECO:0000256" key="1">
    <source>
        <dbReference type="SAM" id="MobiDB-lite"/>
    </source>
</evidence>
<proteinExistence type="predicted"/>
<feature type="compositionally biased region" description="Pro residues" evidence="1">
    <location>
        <begin position="60"/>
        <end position="87"/>
    </location>
</feature>
<gene>
    <name evidence="2" type="ORF">BJP34_24275</name>
</gene>
<reference evidence="3" key="1">
    <citation type="submission" date="2016-10" db="EMBL/GenBank/DDBJ databases">
        <title>Comparative genomics uncovers the prolific and rare metabolic potential of the cyanobacterial genus Moorea.</title>
        <authorList>
            <person name="Leao T."/>
            <person name="Castelao G."/>
            <person name="Korobeynikov A."/>
            <person name="Monroe E.A."/>
            <person name="Podell S."/>
            <person name="Glukhov E."/>
            <person name="Allen E."/>
            <person name="Gerwick W.H."/>
            <person name="Gerwick L."/>
        </authorList>
    </citation>
    <scope>NUCLEOTIDE SEQUENCE [LARGE SCALE GENOMIC DNA]</scope>
    <source>
        <strain evidence="3">PAL-8-15-08-1</strain>
    </source>
</reference>
<organism evidence="2 3">
    <name type="scientific">Moorena producens PAL-8-15-08-1</name>
    <dbReference type="NCBI Taxonomy" id="1458985"/>
    <lineage>
        <taxon>Bacteria</taxon>
        <taxon>Bacillati</taxon>
        <taxon>Cyanobacteriota</taxon>
        <taxon>Cyanophyceae</taxon>
        <taxon>Coleofasciculales</taxon>
        <taxon>Coleofasciculaceae</taxon>
        <taxon>Moorena</taxon>
    </lineage>
</organism>
<accession>A0A1D8TWV6</accession>
<dbReference type="OrthoDB" id="490865at2"/>
<dbReference type="EMBL" id="CP017599">
    <property type="protein sequence ID" value="AOX02140.1"/>
    <property type="molecule type" value="Genomic_DNA"/>
</dbReference>
<dbReference type="Proteomes" id="UP000177870">
    <property type="component" value="Chromosome"/>
</dbReference>